<dbReference type="AlphaFoldDB" id="A0A2S9SNH4"/>
<keyword evidence="2" id="KW-1003">Cell membrane</keyword>
<accession>A0A2S9SNH4</accession>
<dbReference type="Pfam" id="PF03739">
    <property type="entry name" value="LptF_LptG"/>
    <property type="match status" value="1"/>
</dbReference>
<comment type="subcellular location">
    <subcellularLocation>
        <location evidence="1">Cell membrane</location>
        <topology evidence="1">Multi-pass membrane protein</topology>
    </subcellularLocation>
</comment>
<dbReference type="PANTHER" id="PTHR33529:SF7">
    <property type="entry name" value="LIPOPOLYSACCHARIDE EXPORT SYSTEM PERMEASE PROTEIN LPTF"/>
    <property type="match status" value="1"/>
</dbReference>
<dbReference type="PANTHER" id="PTHR33529">
    <property type="entry name" value="SLR0882 PROTEIN-RELATED"/>
    <property type="match status" value="1"/>
</dbReference>
<feature type="transmembrane region" description="Helical" evidence="6">
    <location>
        <begin position="52"/>
        <end position="77"/>
    </location>
</feature>
<protein>
    <submittedName>
        <fullName evidence="7">Permease</fullName>
    </submittedName>
</protein>
<evidence type="ECO:0000313" key="7">
    <source>
        <dbReference type="EMBL" id="PRM88133.1"/>
    </source>
</evidence>
<evidence type="ECO:0000256" key="1">
    <source>
        <dbReference type="ARBA" id="ARBA00004651"/>
    </source>
</evidence>
<keyword evidence="4 6" id="KW-1133">Transmembrane helix</keyword>
<dbReference type="InterPro" id="IPR005495">
    <property type="entry name" value="LptG/LptF_permease"/>
</dbReference>
<dbReference type="Proteomes" id="UP000239065">
    <property type="component" value="Unassembled WGS sequence"/>
</dbReference>
<gene>
    <name evidence="7" type="ORF">CJ669_05120</name>
</gene>
<evidence type="ECO:0000256" key="5">
    <source>
        <dbReference type="ARBA" id="ARBA00023136"/>
    </source>
</evidence>
<feature type="transmembrane region" description="Helical" evidence="6">
    <location>
        <begin position="98"/>
        <end position="121"/>
    </location>
</feature>
<feature type="transmembrane region" description="Helical" evidence="6">
    <location>
        <begin position="313"/>
        <end position="330"/>
    </location>
</feature>
<dbReference type="RefSeq" id="WP_105908994.1">
    <property type="nucleotide sequence ID" value="NZ_NXGJ01000004.1"/>
</dbReference>
<evidence type="ECO:0000256" key="3">
    <source>
        <dbReference type="ARBA" id="ARBA00022692"/>
    </source>
</evidence>
<keyword evidence="3 6" id="KW-0812">Transmembrane</keyword>
<evidence type="ECO:0000256" key="2">
    <source>
        <dbReference type="ARBA" id="ARBA00022475"/>
    </source>
</evidence>
<feature type="transmembrane region" description="Helical" evidence="6">
    <location>
        <begin position="12"/>
        <end position="32"/>
    </location>
</feature>
<dbReference type="GO" id="GO:0043190">
    <property type="term" value="C:ATP-binding cassette (ABC) transporter complex"/>
    <property type="evidence" value="ECO:0007669"/>
    <property type="project" value="TreeGrafter"/>
</dbReference>
<dbReference type="GO" id="GO:0015920">
    <property type="term" value="P:lipopolysaccharide transport"/>
    <property type="evidence" value="ECO:0007669"/>
    <property type="project" value="TreeGrafter"/>
</dbReference>
<sequence>MRLSNYLHSQLAISFFPIFLGLFFITSVVFLVKIASLTSVITMTSFDLLKLYIYSIPQVIFYTLPISFFISLTICLSKLSSEYEMVVITSYGLNPLNIIKIFLPLTTILTIFLLVISLGLIPKTKYLTKTFSEIKKKEANFNIKESEFGQKFGDWLIYINGKDENIYKEVTLFKSEKSSENFIVSDQAILENEKGNLSFKLINGKVFAIDDKELNQIDYKEMYINDSVSNFDVVNFDTSYNFWKDNLKKNRDIDDFSFFILSSIFPLISLFLVIVFSYFNPRYEKNRAVAYSVLAVVIYFILIKYIGERLLLHSLYIIPTIWIIASYILYSKTIKKEY</sequence>
<proteinExistence type="predicted"/>
<comment type="caution">
    <text evidence="7">The sequence shown here is derived from an EMBL/GenBank/DDBJ whole genome shotgun (WGS) entry which is preliminary data.</text>
</comment>
<name>A0A2S9SNH4_9BACT</name>
<feature type="transmembrane region" description="Helical" evidence="6">
    <location>
        <begin position="256"/>
        <end position="276"/>
    </location>
</feature>
<evidence type="ECO:0000256" key="6">
    <source>
        <dbReference type="SAM" id="Phobius"/>
    </source>
</evidence>
<feature type="transmembrane region" description="Helical" evidence="6">
    <location>
        <begin position="288"/>
        <end position="307"/>
    </location>
</feature>
<evidence type="ECO:0000313" key="8">
    <source>
        <dbReference type="Proteomes" id="UP000239065"/>
    </source>
</evidence>
<evidence type="ECO:0000256" key="4">
    <source>
        <dbReference type="ARBA" id="ARBA00022989"/>
    </source>
</evidence>
<organism evidence="7 8">
    <name type="scientific">Aliarcobacter cryaerophilus</name>
    <dbReference type="NCBI Taxonomy" id="28198"/>
    <lineage>
        <taxon>Bacteria</taxon>
        <taxon>Pseudomonadati</taxon>
        <taxon>Campylobacterota</taxon>
        <taxon>Epsilonproteobacteria</taxon>
        <taxon>Campylobacterales</taxon>
        <taxon>Arcobacteraceae</taxon>
        <taxon>Aliarcobacter</taxon>
    </lineage>
</organism>
<keyword evidence="5 6" id="KW-0472">Membrane</keyword>
<dbReference type="EMBL" id="NXGJ01000004">
    <property type="protein sequence ID" value="PRM88133.1"/>
    <property type="molecule type" value="Genomic_DNA"/>
</dbReference>
<reference evidence="7 8" key="1">
    <citation type="submission" date="2017-09" db="EMBL/GenBank/DDBJ databases">
        <title>Reassesment of A. cryaerophilus.</title>
        <authorList>
            <person name="Perez-Cataluna A."/>
            <person name="Collado L."/>
            <person name="Salgado O."/>
            <person name="Lefinanco V."/>
            <person name="Figueras M.J."/>
        </authorList>
    </citation>
    <scope>NUCLEOTIDE SEQUENCE [LARGE SCALE GENOMIC DNA]</scope>
    <source>
        <strain evidence="7 8">LMG 9861</strain>
    </source>
</reference>